<dbReference type="NCBIfam" id="TIGR00528">
    <property type="entry name" value="gcvT"/>
    <property type="match status" value="1"/>
</dbReference>
<comment type="subunit">
    <text evidence="7">The glycine cleavage system is composed of four proteins: P, T, L and H.</text>
</comment>
<dbReference type="Gene3D" id="3.30.1360.120">
    <property type="entry name" value="Probable tRNA modification gtpase trme, domain 1"/>
    <property type="match status" value="1"/>
</dbReference>
<feature type="region of interest" description="Disordered" evidence="9">
    <location>
        <begin position="1"/>
        <end position="22"/>
    </location>
</feature>
<dbReference type="InterPro" id="IPR029043">
    <property type="entry name" value="GcvT/YgfZ_C"/>
</dbReference>
<protein>
    <recommendedName>
        <fullName evidence="2 7">Aminomethyltransferase</fullName>
        <ecNumber evidence="2 7">2.1.2.10</ecNumber>
    </recommendedName>
    <alternativeName>
        <fullName evidence="5 7">Glycine cleavage system T protein</fullName>
    </alternativeName>
</protein>
<dbReference type="PANTHER" id="PTHR43757">
    <property type="entry name" value="AMINOMETHYLTRANSFERASE"/>
    <property type="match status" value="1"/>
</dbReference>
<dbReference type="Gene3D" id="4.10.1250.10">
    <property type="entry name" value="Aminomethyltransferase fragment"/>
    <property type="match status" value="1"/>
</dbReference>
<dbReference type="Proteomes" id="UP000219994">
    <property type="component" value="Unassembled WGS sequence"/>
</dbReference>
<evidence type="ECO:0000259" key="10">
    <source>
        <dbReference type="Pfam" id="PF01571"/>
    </source>
</evidence>
<dbReference type="SUPFAM" id="SSF101790">
    <property type="entry name" value="Aminomethyltransferase beta-barrel domain"/>
    <property type="match status" value="1"/>
</dbReference>
<proteinExistence type="inferred from homology"/>
<evidence type="ECO:0000256" key="8">
    <source>
        <dbReference type="PIRSR" id="PIRSR006487-1"/>
    </source>
</evidence>
<organism evidence="12 13">
    <name type="scientific">Candidatus Lumbricidiphila eiseniae</name>
    <dbReference type="NCBI Taxonomy" id="1969409"/>
    <lineage>
        <taxon>Bacteria</taxon>
        <taxon>Bacillati</taxon>
        <taxon>Actinomycetota</taxon>
        <taxon>Actinomycetes</taxon>
        <taxon>Micrococcales</taxon>
        <taxon>Microbacteriaceae</taxon>
        <taxon>Candidatus Lumbricidiphila</taxon>
    </lineage>
</organism>
<dbReference type="InterPro" id="IPR006222">
    <property type="entry name" value="GCVT_N"/>
</dbReference>
<evidence type="ECO:0000256" key="4">
    <source>
        <dbReference type="ARBA" id="ARBA00022679"/>
    </source>
</evidence>
<reference evidence="13" key="1">
    <citation type="submission" date="2017-03" db="EMBL/GenBank/DDBJ databases">
        <authorList>
            <person name="Lund M.B."/>
        </authorList>
    </citation>
    <scope>NUCLEOTIDE SEQUENCE [LARGE SCALE GENOMIC DNA]</scope>
</reference>
<comment type="catalytic activity">
    <reaction evidence="6 7">
        <text>N(6)-[(R)-S(8)-aminomethyldihydrolipoyl]-L-lysyl-[protein] + (6S)-5,6,7,8-tetrahydrofolate = N(6)-[(R)-dihydrolipoyl]-L-lysyl-[protein] + (6R)-5,10-methylene-5,6,7,8-tetrahydrofolate + NH4(+)</text>
        <dbReference type="Rhea" id="RHEA:16945"/>
        <dbReference type="Rhea" id="RHEA-COMP:10475"/>
        <dbReference type="Rhea" id="RHEA-COMP:10492"/>
        <dbReference type="ChEBI" id="CHEBI:15636"/>
        <dbReference type="ChEBI" id="CHEBI:28938"/>
        <dbReference type="ChEBI" id="CHEBI:57453"/>
        <dbReference type="ChEBI" id="CHEBI:83100"/>
        <dbReference type="ChEBI" id="CHEBI:83143"/>
        <dbReference type="EC" id="2.1.2.10"/>
    </reaction>
</comment>
<dbReference type="InterPro" id="IPR027266">
    <property type="entry name" value="TrmE/GcvT-like"/>
</dbReference>
<dbReference type="Pfam" id="PF08669">
    <property type="entry name" value="GCV_T_C"/>
    <property type="match status" value="1"/>
</dbReference>
<evidence type="ECO:0000256" key="9">
    <source>
        <dbReference type="SAM" id="MobiDB-lite"/>
    </source>
</evidence>
<dbReference type="GO" id="GO:0019464">
    <property type="term" value="P:glycine decarboxylation via glycine cleavage system"/>
    <property type="evidence" value="ECO:0007669"/>
    <property type="project" value="UniProtKB-UniRule"/>
</dbReference>
<evidence type="ECO:0000256" key="1">
    <source>
        <dbReference type="ARBA" id="ARBA00008609"/>
    </source>
</evidence>
<sequence length="392" mass="41090">MEPNNPVEPNSSTEPPTNGRVSPLDEVHRAAGASFTDFAGWRMPVRYSSDLVEHHAVRTAAGIFDLSHMGELVVEGPEAAATLDGALAGLLSALEIGQAKYSLILDPRGGIIDDLVVYRTGPDRFLIIANASNVGTVESELRARAGGSAVTITNESDRTALIAVQGPLTLSIVCETAGFSIAGADTRAALKALKYYRCIAGTFRGEPILIARTGYTGEDGFELYTAAESAPALWRALIEVGAPRGLVPAGLASRDTLRLEAGMPLYGHELSRDILPVQAGLGRVVALNKESFIGKDAIAKGPATDAPVLVGLRGEGRRAARATYSVYASTSPDAPPIGVITSGALSPTLGYPIAMAYLNPAYSAPGTEVHVDIRGTRLVASVVPLPFYRRSS</sequence>
<evidence type="ECO:0000313" key="13">
    <source>
        <dbReference type="Proteomes" id="UP000219994"/>
    </source>
</evidence>
<dbReference type="EMBL" id="NAEP01000044">
    <property type="protein sequence ID" value="PDQ34866.1"/>
    <property type="molecule type" value="Genomic_DNA"/>
</dbReference>
<feature type="domain" description="GCVT N-terminal" evidence="10">
    <location>
        <begin position="25"/>
        <end position="289"/>
    </location>
</feature>
<dbReference type="SUPFAM" id="SSF103025">
    <property type="entry name" value="Folate-binding domain"/>
    <property type="match status" value="1"/>
</dbReference>
<evidence type="ECO:0000256" key="6">
    <source>
        <dbReference type="ARBA" id="ARBA00047665"/>
    </source>
</evidence>
<evidence type="ECO:0000256" key="5">
    <source>
        <dbReference type="ARBA" id="ARBA00031395"/>
    </source>
</evidence>
<evidence type="ECO:0000313" key="12">
    <source>
        <dbReference type="EMBL" id="PDQ34866.1"/>
    </source>
</evidence>
<dbReference type="AlphaFoldDB" id="A0A2A6FQI9"/>
<dbReference type="InterPro" id="IPR013977">
    <property type="entry name" value="GcvT_C"/>
</dbReference>
<dbReference type="InterPro" id="IPR006223">
    <property type="entry name" value="GcvT"/>
</dbReference>
<dbReference type="HAMAP" id="MF_00259">
    <property type="entry name" value="GcvT"/>
    <property type="match status" value="1"/>
</dbReference>
<evidence type="ECO:0000256" key="7">
    <source>
        <dbReference type="HAMAP-Rule" id="MF_00259"/>
    </source>
</evidence>
<dbReference type="Pfam" id="PF01571">
    <property type="entry name" value="GCV_T"/>
    <property type="match status" value="1"/>
</dbReference>
<dbReference type="GO" id="GO:0008483">
    <property type="term" value="F:transaminase activity"/>
    <property type="evidence" value="ECO:0007669"/>
    <property type="project" value="UniProtKB-KW"/>
</dbReference>
<dbReference type="PANTHER" id="PTHR43757:SF2">
    <property type="entry name" value="AMINOMETHYLTRANSFERASE, MITOCHONDRIAL"/>
    <property type="match status" value="1"/>
</dbReference>
<dbReference type="InterPro" id="IPR022903">
    <property type="entry name" value="GcvT_bac"/>
</dbReference>
<comment type="function">
    <text evidence="7">The glycine cleavage system catalyzes the degradation of glycine.</text>
</comment>
<feature type="domain" description="Aminomethyltransferase C-terminal" evidence="11">
    <location>
        <begin position="309"/>
        <end position="388"/>
    </location>
</feature>
<comment type="similarity">
    <text evidence="1 7">Belongs to the GcvT family.</text>
</comment>
<evidence type="ECO:0000259" key="11">
    <source>
        <dbReference type="Pfam" id="PF08669"/>
    </source>
</evidence>
<dbReference type="GO" id="GO:0005829">
    <property type="term" value="C:cytosol"/>
    <property type="evidence" value="ECO:0007669"/>
    <property type="project" value="TreeGrafter"/>
</dbReference>
<feature type="binding site" evidence="8">
    <location>
        <position position="222"/>
    </location>
    <ligand>
        <name>substrate</name>
    </ligand>
</feature>
<dbReference type="Gene3D" id="3.30.70.1400">
    <property type="entry name" value="Aminomethyltransferase beta-barrel domains"/>
    <property type="match status" value="1"/>
</dbReference>
<dbReference type="PIRSF" id="PIRSF006487">
    <property type="entry name" value="GcvT"/>
    <property type="match status" value="1"/>
</dbReference>
<dbReference type="GO" id="GO:0004047">
    <property type="term" value="F:aminomethyltransferase activity"/>
    <property type="evidence" value="ECO:0007669"/>
    <property type="project" value="UniProtKB-UniRule"/>
</dbReference>
<name>A0A2A6FQI9_9MICO</name>
<evidence type="ECO:0000256" key="2">
    <source>
        <dbReference type="ARBA" id="ARBA00012616"/>
    </source>
</evidence>
<dbReference type="NCBIfam" id="NF001567">
    <property type="entry name" value="PRK00389.1"/>
    <property type="match status" value="1"/>
</dbReference>
<evidence type="ECO:0000256" key="3">
    <source>
        <dbReference type="ARBA" id="ARBA00022576"/>
    </source>
</evidence>
<keyword evidence="3 7" id="KW-0032">Aminotransferase</keyword>
<dbReference type="InterPro" id="IPR028896">
    <property type="entry name" value="GcvT/YgfZ/DmdA"/>
</dbReference>
<comment type="caution">
    <text evidence="12">The sequence shown here is derived from an EMBL/GenBank/DDBJ whole genome shotgun (WGS) entry which is preliminary data.</text>
</comment>
<dbReference type="EC" id="2.1.2.10" evidence="2 7"/>
<keyword evidence="4 7" id="KW-0808">Transferase</keyword>
<dbReference type="GO" id="GO:0005960">
    <property type="term" value="C:glycine cleavage complex"/>
    <property type="evidence" value="ECO:0007669"/>
    <property type="project" value="InterPro"/>
</dbReference>
<dbReference type="Gene3D" id="2.40.30.110">
    <property type="entry name" value="Aminomethyltransferase beta-barrel domains"/>
    <property type="match status" value="1"/>
</dbReference>
<accession>A0A2A6FQI9</accession>
<gene>
    <name evidence="7" type="primary">gcvT</name>
    <name evidence="12" type="ORF">B5766_08885</name>
</gene>
<feature type="compositionally biased region" description="Polar residues" evidence="9">
    <location>
        <begin position="7"/>
        <end position="20"/>
    </location>
</feature>